<feature type="domain" description="Peptidase A2" evidence="10">
    <location>
        <begin position="317"/>
        <end position="353"/>
    </location>
</feature>
<gene>
    <name evidence="13" type="ORF">DUI87_02987</name>
</gene>
<dbReference type="Pfam" id="PF00077">
    <property type="entry name" value="RVP"/>
    <property type="match status" value="1"/>
</dbReference>
<keyword evidence="14" id="KW-1185">Reference proteome</keyword>
<feature type="domain" description="Reverse transcriptase" evidence="11">
    <location>
        <begin position="353"/>
        <end position="540"/>
    </location>
</feature>
<dbReference type="OrthoDB" id="9900537at2759"/>
<dbReference type="InterPro" id="IPR018061">
    <property type="entry name" value="Retropepsins"/>
</dbReference>
<keyword evidence="3" id="KW-0808">Transferase</keyword>
<evidence type="ECO:0000256" key="4">
    <source>
        <dbReference type="ARBA" id="ARBA00022695"/>
    </source>
</evidence>
<dbReference type="InterPro" id="IPR036157">
    <property type="entry name" value="dUTPase-like_sf"/>
</dbReference>
<protein>
    <recommendedName>
        <fullName evidence="2">ribonuclease H</fullName>
        <ecNumber evidence="2">3.1.26.4</ecNumber>
    </recommendedName>
</protein>
<evidence type="ECO:0000313" key="14">
    <source>
        <dbReference type="Proteomes" id="UP000269221"/>
    </source>
</evidence>
<name>A0A3M0LDR8_HIRRU</name>
<dbReference type="InterPro" id="IPR001995">
    <property type="entry name" value="Peptidase_A2_cat"/>
</dbReference>
<feature type="domain" description="Integrase catalytic" evidence="12">
    <location>
        <begin position="643"/>
        <end position="818"/>
    </location>
</feature>
<dbReference type="Gene3D" id="3.30.420.10">
    <property type="entry name" value="Ribonuclease H-like superfamily/Ribonuclease H"/>
    <property type="match status" value="1"/>
</dbReference>
<evidence type="ECO:0000256" key="8">
    <source>
        <dbReference type="ARBA" id="ARBA00022918"/>
    </source>
</evidence>
<evidence type="ECO:0000259" key="10">
    <source>
        <dbReference type="PROSITE" id="PS50175"/>
    </source>
</evidence>
<keyword evidence="7" id="KW-0378">Hydrolase</keyword>
<keyword evidence="8" id="KW-0695">RNA-directed DNA polymerase</keyword>
<dbReference type="InterPro" id="IPR036397">
    <property type="entry name" value="RNaseH_sf"/>
</dbReference>
<dbReference type="InterPro" id="IPR001584">
    <property type="entry name" value="Integrase_cat-core"/>
</dbReference>
<sequence length="835" mass="92706">MVQPKSRMECSIRRDQDIKRALDKVKEKAGRLDIDPIKIEIERLEDPIRIKQYLCPVVSPLRVGADPQLARVNTDTKFPVRFGFSAQQLDPKVTVNSSRREKAGSQLSRMELRTTTAQNPAQFLFSETLEKPAHSCAEIIELQTKIRPDLEEGEFEDGEKWFVDGSASVVEGKRKSGYAIVDAESVVIDSDKIHKVPLDAFGPLGDGMSVFLMGRSSATSQGIMVHLGLIDADFSGQIHAMVSTPTPPLTIPKGTRIAQLVPFKSSVSRTEDQSRGDGGFGSTGPPQVHWTAVLTKDRPETLCTVSMVGATPLEIHLRGLLDTKADVSILSLAAWPPQWPLSLAKTSVSGAVGSGAFGTIYQSLEHSCLLYQKKSGKWRLLQDLRKINAVMEGMGTLQAGMPSPTMLPADWPLLIVDPKDCLFMIPLHPDDRPKFVFTVPTINNAEPAQQYQWKFLPQGMQNSPVLCQWYVARALSGVRKQFPDAHVYHYMDDILVAAPTQEELLRLQPLLLNALHSHGLQVAPEKVQQQPPWKYLGVKILERTIRHQEVQFVQSVKTLNDAQKLVGVITWLRPYLGLTTAHLSPLFELLKGDTDLKSPRELTPEARKVLEEVQQAVLACRVYRIEPSIDVTVFITTPDLHPTGVNPRGLKALELWQTNVTQVTEFVRLKYVHVTVDTFSSAMWASAHTGEKARDVIAHWRQAFAALGIPSAVKSDNGPAYASQQASDGVHQPQVKVRVQNLVTKCAGLKAKPARDSKSEKNYLIGEKKTRLSENPSAVGLLRVEEQQVPIATSTVHRKQYRTTQDAVIPIHKMIRELETRAVVSKTHSPFNSPI</sequence>
<dbReference type="GO" id="GO:0035613">
    <property type="term" value="F:RNA stem-loop binding"/>
    <property type="evidence" value="ECO:0007669"/>
    <property type="project" value="TreeGrafter"/>
</dbReference>
<organism evidence="13 14">
    <name type="scientific">Hirundo rustica rustica</name>
    <dbReference type="NCBI Taxonomy" id="333673"/>
    <lineage>
        <taxon>Eukaryota</taxon>
        <taxon>Metazoa</taxon>
        <taxon>Chordata</taxon>
        <taxon>Craniata</taxon>
        <taxon>Vertebrata</taxon>
        <taxon>Euteleostomi</taxon>
        <taxon>Archelosauria</taxon>
        <taxon>Archosauria</taxon>
        <taxon>Dinosauria</taxon>
        <taxon>Saurischia</taxon>
        <taxon>Theropoda</taxon>
        <taxon>Coelurosauria</taxon>
        <taxon>Aves</taxon>
        <taxon>Neognathae</taxon>
        <taxon>Neoaves</taxon>
        <taxon>Telluraves</taxon>
        <taxon>Australaves</taxon>
        <taxon>Passeriformes</taxon>
        <taxon>Sylvioidea</taxon>
        <taxon>Hirundinidae</taxon>
        <taxon>Hirundo</taxon>
    </lineage>
</organism>
<evidence type="ECO:0000256" key="5">
    <source>
        <dbReference type="ARBA" id="ARBA00022722"/>
    </source>
</evidence>
<dbReference type="GO" id="GO:0004190">
    <property type="term" value="F:aspartic-type endopeptidase activity"/>
    <property type="evidence" value="ECO:0007669"/>
    <property type="project" value="InterPro"/>
</dbReference>
<evidence type="ECO:0000259" key="12">
    <source>
        <dbReference type="PROSITE" id="PS50994"/>
    </source>
</evidence>
<dbReference type="SUPFAM" id="SSF51283">
    <property type="entry name" value="dUTPase-like"/>
    <property type="match status" value="1"/>
</dbReference>
<dbReference type="Pfam" id="PF00692">
    <property type="entry name" value="dUTPase"/>
    <property type="match status" value="1"/>
</dbReference>
<evidence type="ECO:0000256" key="1">
    <source>
        <dbReference type="ARBA" id="ARBA00010879"/>
    </source>
</evidence>
<dbReference type="PANTHER" id="PTHR41694">
    <property type="entry name" value="ENDOGENOUS RETROVIRUS GROUP K MEMBER POL PROTEIN"/>
    <property type="match status" value="1"/>
</dbReference>
<dbReference type="InterPro" id="IPR021109">
    <property type="entry name" value="Peptidase_aspartic_dom_sf"/>
</dbReference>
<dbReference type="Gene3D" id="3.30.70.270">
    <property type="match status" value="2"/>
</dbReference>
<keyword evidence="5" id="KW-0540">Nuclease</keyword>
<dbReference type="InterPro" id="IPR033704">
    <property type="entry name" value="dUTPase_trimeric"/>
</dbReference>
<dbReference type="SUPFAM" id="SSF53098">
    <property type="entry name" value="Ribonuclease H-like"/>
    <property type="match status" value="1"/>
</dbReference>
<proteinExistence type="inferred from homology"/>
<dbReference type="InterPro" id="IPR043128">
    <property type="entry name" value="Rev_trsase/Diguanyl_cyclase"/>
</dbReference>
<dbReference type="Proteomes" id="UP000269221">
    <property type="component" value="Unassembled WGS sequence"/>
</dbReference>
<accession>A0A3M0LDR8</accession>
<dbReference type="GO" id="GO:0006508">
    <property type="term" value="P:proteolysis"/>
    <property type="evidence" value="ECO:0007669"/>
    <property type="project" value="InterPro"/>
</dbReference>
<dbReference type="PROSITE" id="PS50878">
    <property type="entry name" value="RT_POL"/>
    <property type="match status" value="1"/>
</dbReference>
<dbReference type="GO" id="GO:0004523">
    <property type="term" value="F:RNA-DNA hybrid ribonuclease activity"/>
    <property type="evidence" value="ECO:0007669"/>
    <property type="project" value="UniProtKB-EC"/>
</dbReference>
<dbReference type="EMBL" id="QRBI01000093">
    <property type="protein sequence ID" value="RMC22114.1"/>
    <property type="molecule type" value="Genomic_DNA"/>
</dbReference>
<dbReference type="Gene3D" id="3.10.10.10">
    <property type="entry name" value="HIV Type 1 Reverse Transcriptase, subunit A, domain 1"/>
    <property type="match status" value="2"/>
</dbReference>
<evidence type="ECO:0000259" key="11">
    <source>
        <dbReference type="PROSITE" id="PS50878"/>
    </source>
</evidence>
<dbReference type="Pfam" id="PF06817">
    <property type="entry name" value="RVT_thumb"/>
    <property type="match status" value="1"/>
</dbReference>
<comment type="caution">
    <text evidence="13">The sequence shown here is derived from an EMBL/GenBank/DDBJ whole genome shotgun (WGS) entry which is preliminary data.</text>
</comment>
<dbReference type="EC" id="3.1.26.4" evidence="2"/>
<evidence type="ECO:0000256" key="2">
    <source>
        <dbReference type="ARBA" id="ARBA00012180"/>
    </source>
</evidence>
<dbReference type="InterPro" id="IPR043502">
    <property type="entry name" value="DNA/RNA_pol_sf"/>
</dbReference>
<dbReference type="STRING" id="333673.A0A3M0LDR8"/>
<dbReference type="Pfam" id="PF00078">
    <property type="entry name" value="RVT_1"/>
    <property type="match status" value="1"/>
</dbReference>
<dbReference type="PROSITE" id="PS50994">
    <property type="entry name" value="INTEGRASE"/>
    <property type="match status" value="1"/>
</dbReference>
<dbReference type="CDD" id="cd07557">
    <property type="entry name" value="trimeric_dUTPase"/>
    <property type="match status" value="1"/>
</dbReference>
<comment type="similarity">
    <text evidence="1">Belongs to the beta type-B retroviral polymerase family. HERV class-II K(HML-2) pol subfamily.</text>
</comment>
<dbReference type="InterPro" id="IPR010661">
    <property type="entry name" value="RVT_thumb"/>
</dbReference>
<keyword evidence="6" id="KW-0255">Endonuclease</keyword>
<feature type="region of interest" description="Disordered" evidence="9">
    <location>
        <begin position="267"/>
        <end position="288"/>
    </location>
</feature>
<dbReference type="InterPro" id="IPR000477">
    <property type="entry name" value="RT_dom"/>
</dbReference>
<dbReference type="GO" id="GO:0003964">
    <property type="term" value="F:RNA-directed DNA polymerase activity"/>
    <property type="evidence" value="ECO:0007669"/>
    <property type="project" value="UniProtKB-KW"/>
</dbReference>
<keyword evidence="4" id="KW-0548">Nucleotidyltransferase</keyword>
<dbReference type="SUPFAM" id="SSF56672">
    <property type="entry name" value="DNA/RNA polymerases"/>
    <property type="match status" value="1"/>
</dbReference>
<dbReference type="AlphaFoldDB" id="A0A3M0LDR8"/>
<evidence type="ECO:0000256" key="9">
    <source>
        <dbReference type="SAM" id="MobiDB-lite"/>
    </source>
</evidence>
<dbReference type="PANTHER" id="PTHR41694:SF3">
    <property type="entry name" value="RNA-DIRECTED DNA POLYMERASE-RELATED"/>
    <property type="match status" value="1"/>
</dbReference>
<dbReference type="SUPFAM" id="SSF50630">
    <property type="entry name" value="Acid proteases"/>
    <property type="match status" value="1"/>
</dbReference>
<evidence type="ECO:0000256" key="6">
    <source>
        <dbReference type="ARBA" id="ARBA00022759"/>
    </source>
</evidence>
<dbReference type="InterPro" id="IPR012337">
    <property type="entry name" value="RNaseH-like_sf"/>
</dbReference>
<evidence type="ECO:0000313" key="13">
    <source>
        <dbReference type="EMBL" id="RMC22114.1"/>
    </source>
</evidence>
<reference evidence="13 14" key="1">
    <citation type="submission" date="2018-07" db="EMBL/GenBank/DDBJ databases">
        <title>A high quality draft genome assembly of the barn swallow (H. rustica rustica).</title>
        <authorList>
            <person name="Formenti G."/>
            <person name="Chiara M."/>
            <person name="Poveda L."/>
            <person name="Francoijs K.-J."/>
            <person name="Bonisoli-Alquati A."/>
            <person name="Canova L."/>
            <person name="Gianfranceschi L."/>
            <person name="Horner D.S."/>
            <person name="Saino N."/>
        </authorList>
    </citation>
    <scope>NUCLEOTIDE SEQUENCE [LARGE SCALE GENOMIC DNA]</scope>
    <source>
        <strain evidence="13">Chelidonia</strain>
        <tissue evidence="13">Blood</tissue>
    </source>
</reference>
<dbReference type="Pfam" id="PF00665">
    <property type="entry name" value="rve"/>
    <property type="match status" value="1"/>
</dbReference>
<evidence type="ECO:0000256" key="7">
    <source>
        <dbReference type="ARBA" id="ARBA00022801"/>
    </source>
</evidence>
<dbReference type="GO" id="GO:0015074">
    <property type="term" value="P:DNA integration"/>
    <property type="evidence" value="ECO:0007669"/>
    <property type="project" value="InterPro"/>
</dbReference>
<dbReference type="PROSITE" id="PS50175">
    <property type="entry name" value="ASP_PROT_RETROV"/>
    <property type="match status" value="1"/>
</dbReference>
<dbReference type="InterPro" id="IPR029054">
    <property type="entry name" value="dUTPase-like"/>
</dbReference>
<evidence type="ECO:0000256" key="3">
    <source>
        <dbReference type="ARBA" id="ARBA00022679"/>
    </source>
</evidence>
<dbReference type="Gene3D" id="2.70.40.10">
    <property type="match status" value="1"/>
</dbReference>